<protein>
    <submittedName>
        <fullName evidence="1">Uncharacterized protein</fullName>
    </submittedName>
</protein>
<proteinExistence type="predicted"/>
<sequence>MGWNLKLLSQDGKQVLIKSVIQSLPTFATSCFRLLDHLLKDLDSAMGNFWEHCFAFNNQNATLTADRSITGTHLDHAIESEIEFGGGLKIQAKNGVFQECFGHNQTGGKIGDFTTAKPSQIGQTKCHIDD</sequence>
<reference evidence="1" key="1">
    <citation type="submission" date="2020-06" db="EMBL/GenBank/DDBJ databases">
        <authorList>
            <person name="Li T."/>
            <person name="Hu X."/>
            <person name="Zhang T."/>
            <person name="Song X."/>
            <person name="Zhang H."/>
            <person name="Dai N."/>
            <person name="Sheng W."/>
            <person name="Hou X."/>
            <person name="Wei L."/>
        </authorList>
    </citation>
    <scope>NUCLEOTIDE SEQUENCE</scope>
    <source>
        <strain evidence="1">G02</strain>
        <tissue evidence="1">Leaf</tissue>
    </source>
</reference>
<dbReference type="AlphaFoldDB" id="A0AAW2V5T8"/>
<dbReference type="EMBL" id="JACGWJ010000004">
    <property type="protein sequence ID" value="KAL0423782.1"/>
    <property type="molecule type" value="Genomic_DNA"/>
</dbReference>
<dbReference type="PROSITE" id="PS51257">
    <property type="entry name" value="PROKAR_LIPOPROTEIN"/>
    <property type="match status" value="1"/>
</dbReference>
<comment type="caution">
    <text evidence="1">The sequence shown here is derived from an EMBL/GenBank/DDBJ whole genome shotgun (WGS) entry which is preliminary data.</text>
</comment>
<name>A0AAW2V5T8_SESRA</name>
<reference evidence="1" key="2">
    <citation type="journal article" date="2024" name="Plant">
        <title>Genomic evolution and insights into agronomic trait innovations of Sesamum species.</title>
        <authorList>
            <person name="Miao H."/>
            <person name="Wang L."/>
            <person name="Qu L."/>
            <person name="Liu H."/>
            <person name="Sun Y."/>
            <person name="Le M."/>
            <person name="Wang Q."/>
            <person name="Wei S."/>
            <person name="Zheng Y."/>
            <person name="Lin W."/>
            <person name="Duan Y."/>
            <person name="Cao H."/>
            <person name="Xiong S."/>
            <person name="Wang X."/>
            <person name="Wei L."/>
            <person name="Li C."/>
            <person name="Ma Q."/>
            <person name="Ju M."/>
            <person name="Zhao R."/>
            <person name="Li G."/>
            <person name="Mu C."/>
            <person name="Tian Q."/>
            <person name="Mei H."/>
            <person name="Zhang T."/>
            <person name="Gao T."/>
            <person name="Zhang H."/>
        </authorList>
    </citation>
    <scope>NUCLEOTIDE SEQUENCE</scope>
    <source>
        <strain evidence="1">G02</strain>
    </source>
</reference>
<accession>A0AAW2V5T8</accession>
<organism evidence="1">
    <name type="scientific">Sesamum radiatum</name>
    <name type="common">Black benniseed</name>
    <dbReference type="NCBI Taxonomy" id="300843"/>
    <lineage>
        <taxon>Eukaryota</taxon>
        <taxon>Viridiplantae</taxon>
        <taxon>Streptophyta</taxon>
        <taxon>Embryophyta</taxon>
        <taxon>Tracheophyta</taxon>
        <taxon>Spermatophyta</taxon>
        <taxon>Magnoliopsida</taxon>
        <taxon>eudicotyledons</taxon>
        <taxon>Gunneridae</taxon>
        <taxon>Pentapetalae</taxon>
        <taxon>asterids</taxon>
        <taxon>lamiids</taxon>
        <taxon>Lamiales</taxon>
        <taxon>Pedaliaceae</taxon>
        <taxon>Sesamum</taxon>
    </lineage>
</organism>
<gene>
    <name evidence="1" type="ORF">Sradi_0913000</name>
</gene>
<evidence type="ECO:0000313" key="1">
    <source>
        <dbReference type="EMBL" id="KAL0423782.1"/>
    </source>
</evidence>